<dbReference type="RefSeq" id="WP_132259340.1">
    <property type="nucleotide sequence ID" value="NZ_SLZQ01000008.1"/>
</dbReference>
<evidence type="ECO:0000256" key="1">
    <source>
        <dbReference type="SAM" id="SignalP"/>
    </source>
</evidence>
<dbReference type="OrthoDB" id="58809at2"/>
<feature type="signal peptide" evidence="1">
    <location>
        <begin position="1"/>
        <end position="22"/>
    </location>
</feature>
<dbReference type="Proteomes" id="UP000295382">
    <property type="component" value="Unassembled WGS sequence"/>
</dbReference>
<proteinExistence type="predicted"/>
<dbReference type="AlphaFoldDB" id="A0A4V2UIG3"/>
<reference evidence="2 3" key="1">
    <citation type="submission" date="2019-03" db="EMBL/GenBank/DDBJ databases">
        <title>Genomic Encyclopedia of Type Strains, Phase IV (KMG-IV): sequencing the most valuable type-strain genomes for metagenomic binning, comparative biology and taxonomic classification.</title>
        <authorList>
            <person name="Goeker M."/>
        </authorList>
    </citation>
    <scope>NUCLEOTIDE SEQUENCE [LARGE SCALE GENOMIC DNA]</scope>
    <source>
        <strain evidence="2 3">DSM 7445</strain>
    </source>
</reference>
<evidence type="ECO:0000313" key="3">
    <source>
        <dbReference type="Proteomes" id="UP000295382"/>
    </source>
</evidence>
<organism evidence="2 3">
    <name type="scientific">Paucimonas lemoignei</name>
    <name type="common">Pseudomonas lemoignei</name>
    <dbReference type="NCBI Taxonomy" id="29443"/>
    <lineage>
        <taxon>Bacteria</taxon>
        <taxon>Pseudomonadati</taxon>
        <taxon>Pseudomonadota</taxon>
        <taxon>Betaproteobacteria</taxon>
        <taxon>Burkholderiales</taxon>
        <taxon>Burkholderiaceae</taxon>
        <taxon>Paucimonas</taxon>
    </lineage>
</organism>
<gene>
    <name evidence="2" type="ORF">EDC30_108144</name>
</gene>
<keyword evidence="1" id="KW-0732">Signal</keyword>
<sequence>MKRLLIAGMLACAALAGSAAFGADNRFSFGYIAHPFGDALTDESGLKDSLAAAGQANLAFVVIGGIKSGIEPCSDELYEQRRSMLNQSRHGLVVSVSESDWSDCRYRDGRPAALERLHRIRELYFADDFSLGASRIPLTRQSANPKFRDYAENSRWEIGGIMFATINLPANNNRYLDAAGRNSEFEDRLVANHDWLQRVVMHAKRKQYAGIVFFCDGDPLYAGKEDGVKRDGFRETRRQIITLAASYPGKILIIHNQPANGDKHKPHKSPTIRWKGNLGDLAVASDWTMLLVTPSRPSVFTVASGKDAGATDRK</sequence>
<feature type="chain" id="PRO_5020801568" description="Transmembrane protein" evidence="1">
    <location>
        <begin position="23"/>
        <end position="314"/>
    </location>
</feature>
<name>A0A4V2UIG3_PAULE</name>
<dbReference type="EMBL" id="SLZQ01000008">
    <property type="protein sequence ID" value="TCS36080.1"/>
    <property type="molecule type" value="Genomic_DNA"/>
</dbReference>
<evidence type="ECO:0000313" key="2">
    <source>
        <dbReference type="EMBL" id="TCS36080.1"/>
    </source>
</evidence>
<keyword evidence="3" id="KW-1185">Reference proteome</keyword>
<protein>
    <recommendedName>
        <fullName evidence="4">Transmembrane protein</fullName>
    </recommendedName>
</protein>
<evidence type="ECO:0008006" key="4">
    <source>
        <dbReference type="Google" id="ProtNLM"/>
    </source>
</evidence>
<accession>A0A4V2UIG3</accession>
<comment type="caution">
    <text evidence="2">The sequence shown here is derived from an EMBL/GenBank/DDBJ whole genome shotgun (WGS) entry which is preliminary data.</text>
</comment>